<name>A0ABS8P9C5_9PSEU</name>
<protein>
    <submittedName>
        <fullName evidence="1">Uncharacterized protein</fullName>
    </submittedName>
</protein>
<accession>A0ABS8P9C5</accession>
<reference evidence="1 2" key="1">
    <citation type="submission" date="2021-11" db="EMBL/GenBank/DDBJ databases">
        <title>Draft genome sequence of Actinomycetospora sp. SF1 isolated from the rhizosphere soil.</title>
        <authorList>
            <person name="Duangmal K."/>
            <person name="Chantavorakit T."/>
        </authorList>
    </citation>
    <scope>NUCLEOTIDE SEQUENCE [LARGE SCALE GENOMIC DNA]</scope>
    <source>
        <strain evidence="1 2">TBRC 5722</strain>
    </source>
</reference>
<proteinExistence type="predicted"/>
<dbReference type="Proteomes" id="UP001199469">
    <property type="component" value="Unassembled WGS sequence"/>
</dbReference>
<evidence type="ECO:0000313" key="2">
    <source>
        <dbReference type="Proteomes" id="UP001199469"/>
    </source>
</evidence>
<dbReference type="EMBL" id="JAJNDB010000002">
    <property type="protein sequence ID" value="MCD2194704.1"/>
    <property type="molecule type" value="Genomic_DNA"/>
</dbReference>
<comment type="caution">
    <text evidence="1">The sequence shown here is derived from an EMBL/GenBank/DDBJ whole genome shotgun (WGS) entry which is preliminary data.</text>
</comment>
<gene>
    <name evidence="1" type="ORF">LQ327_15125</name>
</gene>
<sequence>MDSRDEHEAEVEELARAVAEGAAVMRAWIRTRLARHRTEALSHRVVRAQRTALLHDRACRQRAWEQAEVDRETTRCARRMRDAVAEGTGLDRPAHWTV</sequence>
<dbReference type="RefSeq" id="WP_230734913.1">
    <property type="nucleotide sequence ID" value="NZ_JAJNDB010000002.1"/>
</dbReference>
<evidence type="ECO:0000313" key="1">
    <source>
        <dbReference type="EMBL" id="MCD2194704.1"/>
    </source>
</evidence>
<organism evidence="1 2">
    <name type="scientific">Actinomycetospora endophytica</name>
    <dbReference type="NCBI Taxonomy" id="2291215"/>
    <lineage>
        <taxon>Bacteria</taxon>
        <taxon>Bacillati</taxon>
        <taxon>Actinomycetota</taxon>
        <taxon>Actinomycetes</taxon>
        <taxon>Pseudonocardiales</taxon>
        <taxon>Pseudonocardiaceae</taxon>
        <taxon>Actinomycetospora</taxon>
    </lineage>
</organism>
<keyword evidence="2" id="KW-1185">Reference proteome</keyword>